<proteinExistence type="predicted"/>
<gene>
    <name evidence="2" type="ORF">DN745_11610</name>
</gene>
<accession>A0A2Z4FLW7</accession>
<name>A0A2Z4FLW7_9DELT</name>
<evidence type="ECO:0000313" key="3">
    <source>
        <dbReference type="Proteomes" id="UP000249799"/>
    </source>
</evidence>
<dbReference type="KEGG" id="bsed:DN745_11610"/>
<dbReference type="GO" id="GO:0032843">
    <property type="term" value="F:hydroperoxide reductase activity"/>
    <property type="evidence" value="ECO:0007669"/>
    <property type="project" value="TreeGrafter"/>
</dbReference>
<sequence>MHWLAPISDEEMSDAQAKVFTRALSKFEVPEGEDAPTWIRVMLNSPEYLKDVYMNVSQHLFKETSIKVGTKAVLAAVAASHAGNKELAEFFAARALAEGASMEQIYEGMGIAATSTSFNFYYKFRSLSQTDEFEGHKPSLRATLFQRPSLGKAFAELVNLMISTANGCASCVSGHITEAEQHDVSKDQIDEVIRIGAIVQSMAMFLRTHEA</sequence>
<dbReference type="OrthoDB" id="9801997at2"/>
<dbReference type="Proteomes" id="UP000249799">
    <property type="component" value="Chromosome"/>
</dbReference>
<dbReference type="InterPro" id="IPR003779">
    <property type="entry name" value="CMD-like"/>
</dbReference>
<dbReference type="PANTHER" id="PTHR33930">
    <property type="entry name" value="ALKYL HYDROPEROXIDE REDUCTASE AHPD"/>
    <property type="match status" value="1"/>
</dbReference>
<dbReference type="Gene3D" id="1.20.1290.10">
    <property type="entry name" value="AhpD-like"/>
    <property type="match status" value="1"/>
</dbReference>
<dbReference type="RefSeq" id="WP_111335036.1">
    <property type="nucleotide sequence ID" value="NZ_CP030032.1"/>
</dbReference>
<dbReference type="InterPro" id="IPR004675">
    <property type="entry name" value="AhpD_core"/>
</dbReference>
<dbReference type="GO" id="GO:0015036">
    <property type="term" value="F:disulfide oxidoreductase activity"/>
    <property type="evidence" value="ECO:0007669"/>
    <property type="project" value="TreeGrafter"/>
</dbReference>
<organism evidence="2 3">
    <name type="scientific">Bradymonas sediminis</name>
    <dbReference type="NCBI Taxonomy" id="1548548"/>
    <lineage>
        <taxon>Bacteria</taxon>
        <taxon>Deltaproteobacteria</taxon>
        <taxon>Bradymonadales</taxon>
        <taxon>Bradymonadaceae</taxon>
        <taxon>Bradymonas</taxon>
    </lineage>
</organism>
<keyword evidence="3" id="KW-1185">Reference proteome</keyword>
<dbReference type="EMBL" id="CP030032">
    <property type="protein sequence ID" value="AWV89951.1"/>
    <property type="molecule type" value="Genomic_DNA"/>
</dbReference>
<evidence type="ECO:0000313" key="2">
    <source>
        <dbReference type="EMBL" id="AWV89951.1"/>
    </source>
</evidence>
<dbReference type="GO" id="GO:0051920">
    <property type="term" value="F:peroxiredoxin activity"/>
    <property type="evidence" value="ECO:0007669"/>
    <property type="project" value="InterPro"/>
</dbReference>
<reference evidence="2 3" key="1">
    <citation type="submission" date="2018-06" db="EMBL/GenBank/DDBJ databases">
        <title>Lujinxingia sediminis gen. nov. sp. nov., a new facultative anaerobic member of the class Deltaproteobacteria, and proposal of Lujinxingaceae fam. nov.</title>
        <authorList>
            <person name="Guo L.-Y."/>
            <person name="Li C.-M."/>
            <person name="Wang S."/>
            <person name="Du Z.-J."/>
        </authorList>
    </citation>
    <scope>NUCLEOTIDE SEQUENCE [LARGE SCALE GENOMIC DNA]</scope>
    <source>
        <strain evidence="2 3">FA350</strain>
    </source>
</reference>
<dbReference type="Pfam" id="PF02627">
    <property type="entry name" value="CMD"/>
    <property type="match status" value="1"/>
</dbReference>
<protein>
    <recommendedName>
        <fullName evidence="1">Carboxymuconolactone decarboxylase-like domain-containing protein</fullName>
    </recommendedName>
</protein>
<dbReference type="InterPro" id="IPR029032">
    <property type="entry name" value="AhpD-like"/>
</dbReference>
<dbReference type="AlphaFoldDB" id="A0A2Z4FLW7"/>
<evidence type="ECO:0000259" key="1">
    <source>
        <dbReference type="Pfam" id="PF02627"/>
    </source>
</evidence>
<feature type="domain" description="Carboxymuconolactone decarboxylase-like" evidence="1">
    <location>
        <begin position="141"/>
        <end position="200"/>
    </location>
</feature>
<dbReference type="PANTHER" id="PTHR33930:SF7">
    <property type="entry name" value="ALKYL HYDROPEROXIDE REDUCTASE AHPD"/>
    <property type="match status" value="1"/>
</dbReference>
<dbReference type="GO" id="GO:0045454">
    <property type="term" value="P:cell redox homeostasis"/>
    <property type="evidence" value="ECO:0007669"/>
    <property type="project" value="TreeGrafter"/>
</dbReference>
<dbReference type="NCBIfam" id="TIGR00778">
    <property type="entry name" value="ahpD_dom"/>
    <property type="match status" value="1"/>
</dbReference>
<dbReference type="SUPFAM" id="SSF69118">
    <property type="entry name" value="AhpD-like"/>
    <property type="match status" value="1"/>
</dbReference>